<dbReference type="EMBL" id="AP024355">
    <property type="protein sequence ID" value="BCR03919.1"/>
    <property type="molecule type" value="Genomic_DNA"/>
</dbReference>
<dbReference type="NCBIfam" id="TIGR01730">
    <property type="entry name" value="RND_mfp"/>
    <property type="match status" value="1"/>
</dbReference>
<organism evidence="6 7">
    <name type="scientific">Desulfuromonas versatilis</name>
    <dbReference type="NCBI Taxonomy" id="2802975"/>
    <lineage>
        <taxon>Bacteria</taxon>
        <taxon>Pseudomonadati</taxon>
        <taxon>Thermodesulfobacteriota</taxon>
        <taxon>Desulfuromonadia</taxon>
        <taxon>Desulfuromonadales</taxon>
        <taxon>Desulfuromonadaceae</taxon>
        <taxon>Desulfuromonas</taxon>
    </lineage>
</organism>
<dbReference type="InterPro" id="IPR058792">
    <property type="entry name" value="Beta-barrel_RND_2"/>
</dbReference>
<dbReference type="InterPro" id="IPR058647">
    <property type="entry name" value="BSH_CzcB-like"/>
</dbReference>
<dbReference type="Proteomes" id="UP001319827">
    <property type="component" value="Chromosome"/>
</dbReference>
<keyword evidence="7" id="KW-1185">Reference proteome</keyword>
<name>A0ABM8HSH8_9BACT</name>
<dbReference type="Gene3D" id="2.40.420.20">
    <property type="match status" value="1"/>
</dbReference>
<feature type="signal peptide" evidence="3">
    <location>
        <begin position="1"/>
        <end position="20"/>
    </location>
</feature>
<evidence type="ECO:0000256" key="2">
    <source>
        <dbReference type="SAM" id="Coils"/>
    </source>
</evidence>
<dbReference type="RefSeq" id="WP_221251354.1">
    <property type="nucleotide sequence ID" value="NZ_AP024355.1"/>
</dbReference>
<dbReference type="InterPro" id="IPR006143">
    <property type="entry name" value="RND_pump_MFP"/>
</dbReference>
<feature type="coiled-coil region" evidence="2">
    <location>
        <begin position="96"/>
        <end position="151"/>
    </location>
</feature>
<dbReference type="SUPFAM" id="SSF111369">
    <property type="entry name" value="HlyD-like secretion proteins"/>
    <property type="match status" value="1"/>
</dbReference>
<keyword evidence="3" id="KW-0732">Signal</keyword>
<dbReference type="PANTHER" id="PTHR30469">
    <property type="entry name" value="MULTIDRUG RESISTANCE PROTEIN MDTA"/>
    <property type="match status" value="1"/>
</dbReference>
<dbReference type="PANTHER" id="PTHR30469:SF15">
    <property type="entry name" value="HLYD FAMILY OF SECRETION PROTEINS"/>
    <property type="match status" value="1"/>
</dbReference>
<sequence length="363" mass="39573">MLRSRALFSLLLCLASPVYAQPNATPPAALIVTATVEQGQPRIPRTFAATAEPRYMARVASEVDGLVEFLRVRRGDQVARGEVIARLRSYPVELQREEARARLGEVQTRIAKAEADLRRARELHSQRIISEEELQARQTELDALLQEASRNQASIRLLQDRLERMSIRAPFSGHVVRAVTELGQWVDEGEAVVELADLSTIQVMTPVPEQHLSQVKLGMQARVNFDALPGGDFSGEVTAVVPQADLASRTFPVQVSVANPEGKILAGMLARVTFMRDLDNPGLVIPKDAYVPRPDGGGYVVKIHRDTARIIPVELLQAAGGSFLVRPLDGSLEAGNRVAIRGNERLREGQQVQEAPGGGGSAP</sequence>
<dbReference type="Gene3D" id="2.40.50.100">
    <property type="match status" value="1"/>
</dbReference>
<feature type="domain" description="CzcB-like barrel-sandwich hybrid" evidence="5">
    <location>
        <begin position="56"/>
        <end position="197"/>
    </location>
</feature>
<comment type="similarity">
    <text evidence="1">Belongs to the membrane fusion protein (MFP) (TC 8.A.1) family.</text>
</comment>
<gene>
    <name evidence="6" type="ORF">DESUT3_09880</name>
</gene>
<dbReference type="Pfam" id="PF25954">
    <property type="entry name" value="Beta-barrel_RND_2"/>
    <property type="match status" value="1"/>
</dbReference>
<reference evidence="6 7" key="1">
    <citation type="journal article" date="2016" name="C (Basel)">
        <title>Selective Growth of and Electricity Production by Marine Exoelectrogenic Bacteria in Self-Aggregated Hydrogel of Microbially Reduced Graphene Oxide.</title>
        <authorList>
            <person name="Yoshida N."/>
            <person name="Goto Y."/>
            <person name="Miyata Y."/>
        </authorList>
    </citation>
    <scope>NUCLEOTIDE SEQUENCE [LARGE SCALE GENOMIC DNA]</scope>
    <source>
        <strain evidence="6 7">NIT-T3</strain>
    </source>
</reference>
<evidence type="ECO:0000256" key="3">
    <source>
        <dbReference type="SAM" id="SignalP"/>
    </source>
</evidence>
<reference evidence="6 7" key="2">
    <citation type="journal article" date="2021" name="Int. J. Syst. Evol. Microbiol.">
        <title>Isolation and Polyphasic Characterization of Desulfuromonas versatilis sp. Nov., an Electrogenic Bacteria Capable of Versatile Metabolism Isolated from a Graphene Oxide-Reducing Enrichment Culture.</title>
        <authorList>
            <person name="Xie L."/>
            <person name="Yoshida N."/>
            <person name="Ishii S."/>
            <person name="Meng L."/>
        </authorList>
    </citation>
    <scope>NUCLEOTIDE SEQUENCE [LARGE SCALE GENOMIC DNA]</scope>
    <source>
        <strain evidence="6 7">NIT-T3</strain>
    </source>
</reference>
<protein>
    <submittedName>
        <fullName evidence="6">MexH family multidrug efflux RND transporter periplasmic adaptor subunit</fullName>
    </submittedName>
</protein>
<evidence type="ECO:0000259" key="5">
    <source>
        <dbReference type="Pfam" id="PF25973"/>
    </source>
</evidence>
<keyword evidence="2" id="KW-0175">Coiled coil</keyword>
<feature type="chain" id="PRO_5047280992" evidence="3">
    <location>
        <begin position="21"/>
        <end position="363"/>
    </location>
</feature>
<dbReference type="Gene3D" id="1.10.287.470">
    <property type="entry name" value="Helix hairpin bin"/>
    <property type="match status" value="1"/>
</dbReference>
<evidence type="ECO:0000313" key="6">
    <source>
        <dbReference type="EMBL" id="BCR03919.1"/>
    </source>
</evidence>
<proteinExistence type="inferred from homology"/>
<evidence type="ECO:0000259" key="4">
    <source>
        <dbReference type="Pfam" id="PF25954"/>
    </source>
</evidence>
<evidence type="ECO:0000256" key="1">
    <source>
        <dbReference type="ARBA" id="ARBA00009477"/>
    </source>
</evidence>
<evidence type="ECO:0000313" key="7">
    <source>
        <dbReference type="Proteomes" id="UP001319827"/>
    </source>
</evidence>
<dbReference type="Gene3D" id="2.40.30.170">
    <property type="match status" value="1"/>
</dbReference>
<dbReference type="Pfam" id="PF25973">
    <property type="entry name" value="BSH_CzcB"/>
    <property type="match status" value="1"/>
</dbReference>
<feature type="domain" description="CusB-like beta-barrel" evidence="4">
    <location>
        <begin position="206"/>
        <end position="276"/>
    </location>
</feature>
<accession>A0ABM8HSH8</accession>